<proteinExistence type="predicted"/>
<protein>
    <submittedName>
        <fullName evidence="3">Ank 5 domain containing protein</fullName>
    </submittedName>
</protein>
<feature type="region of interest" description="Disordered" evidence="2">
    <location>
        <begin position="1"/>
        <end position="21"/>
    </location>
</feature>
<dbReference type="EMBL" id="HG805838">
    <property type="protein sequence ID" value="CDW52996.1"/>
    <property type="molecule type" value="Genomic_DNA"/>
</dbReference>
<dbReference type="PROSITE" id="PS50088">
    <property type="entry name" value="ANK_REPEAT"/>
    <property type="match status" value="1"/>
</dbReference>
<evidence type="ECO:0000313" key="3">
    <source>
        <dbReference type="EMBL" id="CDW52996.1"/>
    </source>
</evidence>
<dbReference type="InterPro" id="IPR036770">
    <property type="entry name" value="Ankyrin_rpt-contain_sf"/>
</dbReference>
<dbReference type="InterPro" id="IPR002110">
    <property type="entry name" value="Ankyrin_rpt"/>
</dbReference>
<dbReference type="SMART" id="SM00248">
    <property type="entry name" value="ANK"/>
    <property type="match status" value="1"/>
</dbReference>
<dbReference type="Proteomes" id="UP000030665">
    <property type="component" value="Unassembled WGS sequence"/>
</dbReference>
<dbReference type="Gene3D" id="1.25.40.20">
    <property type="entry name" value="Ankyrin repeat-containing domain"/>
    <property type="match status" value="1"/>
</dbReference>
<reference evidence="3" key="1">
    <citation type="submission" date="2014-01" db="EMBL/GenBank/DDBJ databases">
        <authorList>
            <person name="Aslett M."/>
        </authorList>
    </citation>
    <scope>NUCLEOTIDE SEQUENCE</scope>
</reference>
<gene>
    <name evidence="3" type="ORF">TTRE_0000125901</name>
</gene>
<dbReference type="OrthoDB" id="366390at2759"/>
<dbReference type="Pfam" id="PF13857">
    <property type="entry name" value="Ank_5"/>
    <property type="match status" value="1"/>
</dbReference>
<keyword evidence="1" id="KW-0040">ANK repeat</keyword>
<reference evidence="3" key="2">
    <citation type="submission" date="2014-03" db="EMBL/GenBank/DDBJ databases">
        <title>The whipworm genome and dual-species transcriptomics of an intimate host-pathogen interaction.</title>
        <authorList>
            <person name="Foth B.J."/>
            <person name="Tsai I.J."/>
            <person name="Reid A.J."/>
            <person name="Bancroft A.J."/>
            <person name="Nichol S."/>
            <person name="Tracey A."/>
            <person name="Holroyd N."/>
            <person name="Cotton J.A."/>
            <person name="Stanley E.J."/>
            <person name="Zarowiecki M."/>
            <person name="Liu J.Z."/>
            <person name="Huckvale T."/>
            <person name="Cooper P.J."/>
            <person name="Grencis R.K."/>
            <person name="Berriman M."/>
        </authorList>
    </citation>
    <scope>NUCLEOTIDE SEQUENCE [LARGE SCALE GENOMIC DNA]</scope>
</reference>
<evidence type="ECO:0000256" key="1">
    <source>
        <dbReference type="PROSITE-ProRule" id="PRU00023"/>
    </source>
</evidence>
<evidence type="ECO:0000313" key="4">
    <source>
        <dbReference type="Proteomes" id="UP000030665"/>
    </source>
</evidence>
<sequence length="67" mass="7381">MVTTAEPQQEMEGQENPIDSKLSRFGETALHKAAINNNIEECCMLIALGADLNSVDNYGTTFRPSKH</sequence>
<keyword evidence="4" id="KW-1185">Reference proteome</keyword>
<organism evidence="3 4">
    <name type="scientific">Trichuris trichiura</name>
    <name type="common">Whipworm</name>
    <name type="synonym">Trichocephalus trichiurus</name>
    <dbReference type="NCBI Taxonomy" id="36087"/>
    <lineage>
        <taxon>Eukaryota</taxon>
        <taxon>Metazoa</taxon>
        <taxon>Ecdysozoa</taxon>
        <taxon>Nematoda</taxon>
        <taxon>Enoplea</taxon>
        <taxon>Dorylaimia</taxon>
        <taxon>Trichinellida</taxon>
        <taxon>Trichuridae</taxon>
        <taxon>Trichuris</taxon>
    </lineage>
</organism>
<name>A0A077YYU0_TRITR</name>
<feature type="repeat" description="ANK" evidence="1">
    <location>
        <begin position="25"/>
        <end position="57"/>
    </location>
</feature>
<dbReference type="SUPFAM" id="SSF48403">
    <property type="entry name" value="Ankyrin repeat"/>
    <property type="match status" value="1"/>
</dbReference>
<evidence type="ECO:0000256" key="2">
    <source>
        <dbReference type="SAM" id="MobiDB-lite"/>
    </source>
</evidence>
<dbReference type="PROSITE" id="PS50297">
    <property type="entry name" value="ANK_REP_REGION"/>
    <property type="match status" value="1"/>
</dbReference>
<dbReference type="AlphaFoldDB" id="A0A077YYU0"/>
<accession>A0A077YYU0</accession>